<accession>A0A165CYL9</accession>
<keyword evidence="3" id="KW-1185">Reference proteome</keyword>
<dbReference type="SUPFAM" id="SSF53335">
    <property type="entry name" value="S-adenosyl-L-methionine-dependent methyltransferases"/>
    <property type="match status" value="1"/>
</dbReference>
<keyword evidence="2" id="KW-0808">Transferase</keyword>
<evidence type="ECO:0000313" key="3">
    <source>
        <dbReference type="Proteomes" id="UP000076842"/>
    </source>
</evidence>
<dbReference type="OrthoDB" id="66144at2759"/>
<reference evidence="2 3" key="1">
    <citation type="journal article" date="2016" name="Mol. Biol. Evol.">
        <title>Comparative Genomics of Early-Diverging Mushroom-Forming Fungi Provides Insights into the Origins of Lignocellulose Decay Capabilities.</title>
        <authorList>
            <person name="Nagy L.G."/>
            <person name="Riley R."/>
            <person name="Tritt A."/>
            <person name="Adam C."/>
            <person name="Daum C."/>
            <person name="Floudas D."/>
            <person name="Sun H."/>
            <person name="Yadav J.S."/>
            <person name="Pangilinan J."/>
            <person name="Larsson K.H."/>
            <person name="Matsuura K."/>
            <person name="Barry K."/>
            <person name="Labutti K."/>
            <person name="Kuo R."/>
            <person name="Ohm R.A."/>
            <person name="Bhattacharya S.S."/>
            <person name="Shirouzu T."/>
            <person name="Yoshinaga Y."/>
            <person name="Martin F.M."/>
            <person name="Grigoriev I.V."/>
            <person name="Hibbett D.S."/>
        </authorList>
    </citation>
    <scope>NUCLEOTIDE SEQUENCE [LARGE SCALE GENOMIC DNA]</scope>
    <source>
        <strain evidence="2 3">HHB12733</strain>
    </source>
</reference>
<dbReference type="GO" id="GO:0008168">
    <property type="term" value="F:methyltransferase activity"/>
    <property type="evidence" value="ECO:0007669"/>
    <property type="project" value="UniProtKB-KW"/>
</dbReference>
<organism evidence="2 3">
    <name type="scientific">Calocera cornea HHB12733</name>
    <dbReference type="NCBI Taxonomy" id="1353952"/>
    <lineage>
        <taxon>Eukaryota</taxon>
        <taxon>Fungi</taxon>
        <taxon>Dikarya</taxon>
        <taxon>Basidiomycota</taxon>
        <taxon>Agaricomycotina</taxon>
        <taxon>Dacrymycetes</taxon>
        <taxon>Dacrymycetales</taxon>
        <taxon>Dacrymycetaceae</taxon>
        <taxon>Calocera</taxon>
    </lineage>
</organism>
<dbReference type="Gene3D" id="3.40.50.150">
    <property type="entry name" value="Vaccinia Virus protein VP39"/>
    <property type="match status" value="1"/>
</dbReference>
<sequence length="244" mass="27303">MAVSAQYDNFANVYTESTLLSLHNAYIERPAMLEYIGQVKDLDVLDLGCGTMVLGSKLLEAGAASFTGIDASAEMLNIAKTRIKQEWKSIVSLREGDLNEPFDFGGAEFDIIASSLALHYLASWEPVLTSARGALKDNGRFVFSVHHPFADWLNHPEVGPYYGGPTLLHEEWKTAGKETIKLSFYRRPLEMICKEIADAGWKIDRIAEPRPTPESKAFFEPARWERASSKPSFIIFVLRKPMAD</sequence>
<dbReference type="InterPro" id="IPR029063">
    <property type="entry name" value="SAM-dependent_MTases_sf"/>
</dbReference>
<protein>
    <submittedName>
        <fullName evidence="2">S-adenosyl-L-methionine-dependent methyltransferase</fullName>
    </submittedName>
</protein>
<dbReference type="EMBL" id="KV424095">
    <property type="protein sequence ID" value="KZT51691.1"/>
    <property type="molecule type" value="Genomic_DNA"/>
</dbReference>
<dbReference type="AlphaFoldDB" id="A0A165CYL9"/>
<feature type="domain" description="Methyltransferase" evidence="1">
    <location>
        <begin position="40"/>
        <end position="147"/>
    </location>
</feature>
<proteinExistence type="predicted"/>
<gene>
    <name evidence="2" type="ORF">CALCODRAFT_487710</name>
</gene>
<dbReference type="InParanoid" id="A0A165CYL9"/>
<dbReference type="InterPro" id="IPR025714">
    <property type="entry name" value="Methyltranfer_dom"/>
</dbReference>
<dbReference type="GO" id="GO:0032259">
    <property type="term" value="P:methylation"/>
    <property type="evidence" value="ECO:0007669"/>
    <property type="project" value="UniProtKB-KW"/>
</dbReference>
<dbReference type="STRING" id="1353952.A0A165CYL9"/>
<keyword evidence="2" id="KW-0489">Methyltransferase</keyword>
<dbReference type="Pfam" id="PF13847">
    <property type="entry name" value="Methyltransf_31"/>
    <property type="match status" value="1"/>
</dbReference>
<dbReference type="CDD" id="cd02440">
    <property type="entry name" value="AdoMet_MTases"/>
    <property type="match status" value="1"/>
</dbReference>
<evidence type="ECO:0000259" key="1">
    <source>
        <dbReference type="Pfam" id="PF13847"/>
    </source>
</evidence>
<name>A0A165CYL9_9BASI</name>
<dbReference type="PANTHER" id="PTHR43861:SF1">
    <property type="entry name" value="TRANS-ACONITATE 2-METHYLTRANSFERASE"/>
    <property type="match status" value="1"/>
</dbReference>
<dbReference type="Proteomes" id="UP000076842">
    <property type="component" value="Unassembled WGS sequence"/>
</dbReference>
<evidence type="ECO:0000313" key="2">
    <source>
        <dbReference type="EMBL" id="KZT51691.1"/>
    </source>
</evidence>
<dbReference type="PANTHER" id="PTHR43861">
    <property type="entry name" value="TRANS-ACONITATE 2-METHYLTRANSFERASE-RELATED"/>
    <property type="match status" value="1"/>
</dbReference>